<evidence type="ECO:0000256" key="9">
    <source>
        <dbReference type="ARBA" id="ARBA00023180"/>
    </source>
</evidence>
<comment type="subcellular location">
    <subcellularLocation>
        <location evidence="1">Membrane</location>
        <topology evidence="1">Single-pass type I membrane protein</topology>
    </subcellularLocation>
</comment>
<dbReference type="InterPro" id="IPR053211">
    <property type="entry name" value="DNA_repair-toleration"/>
</dbReference>
<dbReference type="InterPro" id="IPR013210">
    <property type="entry name" value="LRR_N_plant-typ"/>
</dbReference>
<keyword evidence="7 10" id="KW-1133">Transmembrane helix</keyword>
<evidence type="ECO:0000313" key="14">
    <source>
        <dbReference type="Proteomes" id="UP001642260"/>
    </source>
</evidence>
<evidence type="ECO:0008006" key="15">
    <source>
        <dbReference type="Google" id="ProtNLM"/>
    </source>
</evidence>
<dbReference type="Proteomes" id="UP001642260">
    <property type="component" value="Unassembled WGS sequence"/>
</dbReference>
<dbReference type="InterPro" id="IPR055414">
    <property type="entry name" value="LRR_R13L4/SHOC2-like"/>
</dbReference>
<keyword evidence="4 10" id="KW-0812">Transmembrane</keyword>
<evidence type="ECO:0000256" key="3">
    <source>
        <dbReference type="ARBA" id="ARBA00022614"/>
    </source>
</evidence>
<name>A0ABC8JUW2_ERUVS</name>
<dbReference type="FunFam" id="3.80.10.10:FF:000275">
    <property type="entry name" value="Leucine-rich repeat receptor-like protein kinase"/>
    <property type="match status" value="1"/>
</dbReference>
<dbReference type="InterPro" id="IPR032675">
    <property type="entry name" value="LRR_dom_sf"/>
</dbReference>
<evidence type="ECO:0000259" key="11">
    <source>
        <dbReference type="Pfam" id="PF08263"/>
    </source>
</evidence>
<evidence type="ECO:0000256" key="6">
    <source>
        <dbReference type="ARBA" id="ARBA00022737"/>
    </source>
</evidence>
<dbReference type="EMBL" id="CAKOAT010141820">
    <property type="protein sequence ID" value="CAH8339556.1"/>
    <property type="molecule type" value="Genomic_DNA"/>
</dbReference>
<dbReference type="Gene3D" id="3.80.10.10">
    <property type="entry name" value="Ribonuclease Inhibitor"/>
    <property type="match status" value="1"/>
</dbReference>
<feature type="domain" description="Leucine-rich repeat-containing N-terminal plant-type" evidence="11">
    <location>
        <begin position="38"/>
        <end position="79"/>
    </location>
</feature>
<evidence type="ECO:0000256" key="7">
    <source>
        <dbReference type="ARBA" id="ARBA00022989"/>
    </source>
</evidence>
<comment type="similarity">
    <text evidence="2">Belongs to the RLP family.</text>
</comment>
<keyword evidence="6" id="KW-0677">Repeat</keyword>
<dbReference type="AlphaFoldDB" id="A0ABC8JUW2"/>
<keyword evidence="3" id="KW-0433">Leucine-rich repeat</keyword>
<evidence type="ECO:0000256" key="1">
    <source>
        <dbReference type="ARBA" id="ARBA00004479"/>
    </source>
</evidence>
<keyword evidence="8 10" id="KW-0472">Membrane</keyword>
<keyword evidence="14" id="KW-1185">Reference proteome</keyword>
<accession>A0ABC8JUW2</accession>
<dbReference type="SUPFAM" id="SSF52058">
    <property type="entry name" value="L domain-like"/>
    <property type="match status" value="1"/>
</dbReference>
<sequence length="240" mass="26813">MRCCRERKIIVWSLCLIFYLSYSILVCVSSRATHQCRQDQRDALLEFKSEFHLSGMAANEKTRWMNNTDCCSWNGISCDPKTGNVVELNLLGSYLNGPLRSSSGLFRLEHLQSLDLSTNDLSGILPDSIGNLRNLRVLRLFGCNFFGKIPSSLGNLSHLTHLDLDGNDFTDELPDSIGNLKKLTKLIISSSKLSGKFPHVILNLSALTTINLNSNQLEDQLNSPSSLTHCIIGSSRLQYF</sequence>
<dbReference type="PANTHER" id="PTHR48060">
    <property type="entry name" value="DNA DAMAGE-REPAIR/TOLERATION PROTEIN DRT100"/>
    <property type="match status" value="1"/>
</dbReference>
<evidence type="ECO:0000259" key="12">
    <source>
        <dbReference type="Pfam" id="PF23598"/>
    </source>
</evidence>
<evidence type="ECO:0000256" key="10">
    <source>
        <dbReference type="SAM" id="Phobius"/>
    </source>
</evidence>
<comment type="caution">
    <text evidence="13">The sequence shown here is derived from an EMBL/GenBank/DDBJ whole genome shotgun (WGS) entry which is preliminary data.</text>
</comment>
<evidence type="ECO:0000256" key="5">
    <source>
        <dbReference type="ARBA" id="ARBA00022729"/>
    </source>
</evidence>
<organism evidence="13 14">
    <name type="scientific">Eruca vesicaria subsp. sativa</name>
    <name type="common">Garden rocket</name>
    <name type="synonym">Eruca sativa</name>
    <dbReference type="NCBI Taxonomy" id="29727"/>
    <lineage>
        <taxon>Eukaryota</taxon>
        <taxon>Viridiplantae</taxon>
        <taxon>Streptophyta</taxon>
        <taxon>Embryophyta</taxon>
        <taxon>Tracheophyta</taxon>
        <taxon>Spermatophyta</taxon>
        <taxon>Magnoliopsida</taxon>
        <taxon>eudicotyledons</taxon>
        <taxon>Gunneridae</taxon>
        <taxon>Pentapetalae</taxon>
        <taxon>rosids</taxon>
        <taxon>malvids</taxon>
        <taxon>Brassicales</taxon>
        <taxon>Brassicaceae</taxon>
        <taxon>Brassiceae</taxon>
        <taxon>Eruca</taxon>
    </lineage>
</organism>
<dbReference type="InterPro" id="IPR003591">
    <property type="entry name" value="Leu-rich_rpt_typical-subtyp"/>
</dbReference>
<dbReference type="PRINTS" id="PR00019">
    <property type="entry name" value="LEURICHRPT"/>
</dbReference>
<gene>
    <name evidence="13" type="ORF">ERUC_LOCUS15175</name>
</gene>
<evidence type="ECO:0000256" key="4">
    <source>
        <dbReference type="ARBA" id="ARBA00022692"/>
    </source>
</evidence>
<evidence type="ECO:0000256" key="2">
    <source>
        <dbReference type="ARBA" id="ARBA00009592"/>
    </source>
</evidence>
<reference evidence="13 14" key="1">
    <citation type="submission" date="2022-03" db="EMBL/GenBank/DDBJ databases">
        <authorList>
            <person name="Macdonald S."/>
            <person name="Ahmed S."/>
            <person name="Newling K."/>
        </authorList>
    </citation>
    <scope>NUCLEOTIDE SEQUENCE [LARGE SCALE GENOMIC DNA]</scope>
</reference>
<dbReference type="SMART" id="SM00369">
    <property type="entry name" value="LRR_TYP"/>
    <property type="match status" value="3"/>
</dbReference>
<feature type="domain" description="Disease resistance R13L4/SHOC-2-like LRR" evidence="12">
    <location>
        <begin position="108"/>
        <end position="215"/>
    </location>
</feature>
<protein>
    <recommendedName>
        <fullName evidence="15">Leucine-rich repeat-containing N-terminal plant-type domain-containing protein</fullName>
    </recommendedName>
</protein>
<keyword evidence="9" id="KW-0325">Glycoprotein</keyword>
<dbReference type="Pfam" id="PF23598">
    <property type="entry name" value="LRR_14"/>
    <property type="match status" value="1"/>
</dbReference>
<dbReference type="PANTHER" id="PTHR48060:SF9">
    <property type="entry name" value="LRR RECEPTOR-LIKE SERINE_THREONINE-PROTEIN KINASE GSO1"/>
    <property type="match status" value="1"/>
</dbReference>
<dbReference type="GO" id="GO:0016020">
    <property type="term" value="C:membrane"/>
    <property type="evidence" value="ECO:0007669"/>
    <property type="project" value="UniProtKB-SubCell"/>
</dbReference>
<proteinExistence type="inferred from homology"/>
<dbReference type="Pfam" id="PF08263">
    <property type="entry name" value="LRRNT_2"/>
    <property type="match status" value="1"/>
</dbReference>
<keyword evidence="5" id="KW-0732">Signal</keyword>
<feature type="transmembrane region" description="Helical" evidence="10">
    <location>
        <begin position="9"/>
        <end position="32"/>
    </location>
</feature>
<evidence type="ECO:0000313" key="13">
    <source>
        <dbReference type="EMBL" id="CAH8339556.1"/>
    </source>
</evidence>
<evidence type="ECO:0000256" key="8">
    <source>
        <dbReference type="ARBA" id="ARBA00023136"/>
    </source>
</evidence>